<keyword evidence="2" id="KW-1185">Reference proteome</keyword>
<evidence type="ECO:0000313" key="1">
    <source>
        <dbReference type="EMBL" id="KAF6135437.1"/>
    </source>
</evidence>
<dbReference type="EMBL" id="JACGCM010002788">
    <property type="protein sequence ID" value="KAF6135437.1"/>
    <property type="molecule type" value="Genomic_DNA"/>
</dbReference>
<evidence type="ECO:0000313" key="2">
    <source>
        <dbReference type="Proteomes" id="UP000541444"/>
    </source>
</evidence>
<sequence>MLTNVSLSIEPEPIIGQTETSAKFRFEPQPEQVKDLLDFPFKSAAHTEDLYDFRKEFNIGDLYRDRIELKNHIRAYIYATRLLGSVLFRVSTYCSVYTCIRVETEGGNTYKAASGRWAASIIKQKLRKDPYYKPSGIIDDMEIHHNIDVTFNLA</sequence>
<accession>A0A7J7KYM6</accession>
<organism evidence="1 2">
    <name type="scientific">Kingdonia uniflora</name>
    <dbReference type="NCBI Taxonomy" id="39325"/>
    <lineage>
        <taxon>Eukaryota</taxon>
        <taxon>Viridiplantae</taxon>
        <taxon>Streptophyta</taxon>
        <taxon>Embryophyta</taxon>
        <taxon>Tracheophyta</taxon>
        <taxon>Spermatophyta</taxon>
        <taxon>Magnoliopsida</taxon>
        <taxon>Ranunculales</taxon>
        <taxon>Circaeasteraceae</taxon>
        <taxon>Kingdonia</taxon>
    </lineage>
</organism>
<proteinExistence type="predicted"/>
<protein>
    <submittedName>
        <fullName evidence="1">Uncharacterized protein</fullName>
    </submittedName>
</protein>
<name>A0A7J7KYM6_9MAGN</name>
<gene>
    <name evidence="1" type="ORF">GIB67_027311</name>
</gene>
<reference evidence="1 2" key="1">
    <citation type="journal article" date="2020" name="IScience">
        <title>Genome Sequencing of the Endangered Kingdonia uniflora (Circaeasteraceae, Ranunculales) Reveals Potential Mechanisms of Evolutionary Specialization.</title>
        <authorList>
            <person name="Sun Y."/>
            <person name="Deng T."/>
            <person name="Zhang A."/>
            <person name="Moore M.J."/>
            <person name="Landis J.B."/>
            <person name="Lin N."/>
            <person name="Zhang H."/>
            <person name="Zhang X."/>
            <person name="Huang J."/>
            <person name="Zhang X."/>
            <person name="Sun H."/>
            <person name="Wang H."/>
        </authorList>
    </citation>
    <scope>NUCLEOTIDE SEQUENCE [LARGE SCALE GENOMIC DNA]</scope>
    <source>
        <strain evidence="1">TB1705</strain>
        <tissue evidence="1">Leaf</tissue>
    </source>
</reference>
<dbReference type="Proteomes" id="UP000541444">
    <property type="component" value="Unassembled WGS sequence"/>
</dbReference>
<comment type="caution">
    <text evidence="1">The sequence shown here is derived from an EMBL/GenBank/DDBJ whole genome shotgun (WGS) entry which is preliminary data.</text>
</comment>
<dbReference type="AlphaFoldDB" id="A0A7J7KYM6"/>